<accession>A0A062U3T6</accession>
<dbReference type="SMART" id="SM00450">
    <property type="entry name" value="RHOD"/>
    <property type="match status" value="1"/>
</dbReference>
<sequence length="330" mass="36560">MTYTIAAFYKFFSFPDFESHRARLADTLDAAGVKGTVLIAAEGVNGTIAGTAEGIETALATLRALPGAETLEAKFSEADEMPFLRLKVRLKKEIVTMGIPGTDPNALVGTYLDPNAWNELIADPDTVLIDTRNDYEYAIGTFEGAIDPRTKTFREFPDWFRDFREKLEAEGRKPKIAMFCTGGIRCEKATSFVKAEGIDDVYHLNGGILKYLETVPEEKSLWRGECFVFDERVSVKHDLTPGSYDMCHACKRPITEEDKQAASYVPGVSCPHCIDEMTAEQKRRFAERQKQIDLSRKRGEAHMGPDAAAIAAQRREEALAAKEAAGAEDA</sequence>
<keyword evidence="1" id="KW-0560">Oxidoreductase</keyword>
<dbReference type="STRING" id="1280946.HY29_01930"/>
<dbReference type="eggNOG" id="COG1054">
    <property type="taxonomic scope" value="Bacteria"/>
</dbReference>
<evidence type="ECO:0000256" key="1">
    <source>
        <dbReference type="HAMAP-Rule" id="MF_00469"/>
    </source>
</evidence>
<dbReference type="Pfam" id="PF00581">
    <property type="entry name" value="Rhodanese"/>
    <property type="match status" value="1"/>
</dbReference>
<dbReference type="CDD" id="cd01518">
    <property type="entry name" value="RHOD_YceA"/>
    <property type="match status" value="1"/>
</dbReference>
<dbReference type="InterPro" id="IPR036873">
    <property type="entry name" value="Rhodanese-like_dom_sf"/>
</dbReference>
<dbReference type="GO" id="GO:0006400">
    <property type="term" value="P:tRNA modification"/>
    <property type="evidence" value="ECO:0007669"/>
    <property type="project" value="UniProtKB-UniRule"/>
</dbReference>
<evidence type="ECO:0000313" key="4">
    <source>
        <dbReference type="EMBL" id="KCZ54991.1"/>
    </source>
</evidence>
<dbReference type="AlphaFoldDB" id="A0A062U3T6"/>
<dbReference type="EC" id="1.14.-.-" evidence="1"/>
<comment type="similarity">
    <text evidence="1">Belongs to the TrhO family.</text>
</comment>
<name>A0A062U3T6_9PROT</name>
<dbReference type="OrthoDB" id="9778326at2"/>
<dbReference type="Pfam" id="PF17773">
    <property type="entry name" value="UPF0176_N"/>
    <property type="match status" value="1"/>
</dbReference>
<feature type="compositionally biased region" description="Basic and acidic residues" evidence="2">
    <location>
        <begin position="289"/>
        <end position="303"/>
    </location>
</feature>
<evidence type="ECO:0000259" key="3">
    <source>
        <dbReference type="PROSITE" id="PS50206"/>
    </source>
</evidence>
<reference evidence="4 5" key="1">
    <citation type="journal article" date="2014" name="Antonie Van Leeuwenhoek">
        <title>Hyphomonas beringensis sp. nov. and Hyphomonas chukchiensis sp. nov., isolated from surface seawater of the Bering Sea and Chukchi Sea.</title>
        <authorList>
            <person name="Li C."/>
            <person name="Lai Q."/>
            <person name="Li G."/>
            <person name="Dong C."/>
            <person name="Wang J."/>
            <person name="Liao Y."/>
            <person name="Shao Z."/>
        </authorList>
    </citation>
    <scope>NUCLEOTIDE SEQUENCE [LARGE SCALE GENOMIC DNA]</scope>
    <source>
        <strain evidence="4 5">25B14_1</strain>
    </source>
</reference>
<dbReference type="SUPFAM" id="SSF52821">
    <property type="entry name" value="Rhodanese/Cell cycle control phosphatase"/>
    <property type="match status" value="1"/>
</dbReference>
<comment type="caution">
    <text evidence="4">The sequence shown here is derived from an EMBL/GenBank/DDBJ whole genome shotgun (WGS) entry which is preliminary data.</text>
</comment>
<feature type="domain" description="Rhodanese" evidence="3">
    <location>
        <begin position="122"/>
        <end position="220"/>
    </location>
</feature>
<comment type="catalytic activity">
    <reaction evidence="1">
        <text>uridine(34) in tRNA + AH2 + O2 = 5-hydroxyuridine(34) in tRNA + A + H2O</text>
        <dbReference type="Rhea" id="RHEA:64224"/>
        <dbReference type="Rhea" id="RHEA-COMP:11727"/>
        <dbReference type="Rhea" id="RHEA-COMP:13381"/>
        <dbReference type="ChEBI" id="CHEBI:13193"/>
        <dbReference type="ChEBI" id="CHEBI:15377"/>
        <dbReference type="ChEBI" id="CHEBI:15379"/>
        <dbReference type="ChEBI" id="CHEBI:17499"/>
        <dbReference type="ChEBI" id="CHEBI:65315"/>
        <dbReference type="ChEBI" id="CHEBI:136877"/>
    </reaction>
</comment>
<dbReference type="Proteomes" id="UP000027037">
    <property type="component" value="Unassembled WGS sequence"/>
</dbReference>
<dbReference type="InterPro" id="IPR001763">
    <property type="entry name" value="Rhodanese-like_dom"/>
</dbReference>
<evidence type="ECO:0000313" key="5">
    <source>
        <dbReference type="Proteomes" id="UP000027037"/>
    </source>
</evidence>
<dbReference type="PROSITE" id="PS50206">
    <property type="entry name" value="RHODANESE_3"/>
    <property type="match status" value="1"/>
</dbReference>
<dbReference type="RefSeq" id="WP_051601238.1">
    <property type="nucleotide sequence ID" value="NZ_AWFF01000032.1"/>
</dbReference>
<comment type="function">
    <text evidence="1">Catalyzes oxygen-dependent 5-hydroxyuridine (ho5U) modification at position 34 in tRNAs.</text>
</comment>
<dbReference type="PANTHER" id="PTHR43268">
    <property type="entry name" value="THIOSULFATE SULFURTRANSFERASE/RHODANESE-LIKE DOMAIN-CONTAINING PROTEIN 2"/>
    <property type="match status" value="1"/>
</dbReference>
<organism evidence="4 5">
    <name type="scientific">Hyphomonas beringensis</name>
    <dbReference type="NCBI Taxonomy" id="1280946"/>
    <lineage>
        <taxon>Bacteria</taxon>
        <taxon>Pseudomonadati</taxon>
        <taxon>Pseudomonadota</taxon>
        <taxon>Alphaproteobacteria</taxon>
        <taxon>Hyphomonadales</taxon>
        <taxon>Hyphomonadaceae</taxon>
        <taxon>Hyphomonas</taxon>
    </lineage>
</organism>
<gene>
    <name evidence="1" type="primary">trhO</name>
    <name evidence="4" type="ORF">HY29_01930</name>
</gene>
<dbReference type="InterPro" id="IPR040503">
    <property type="entry name" value="TRHO_N"/>
</dbReference>
<keyword evidence="5" id="KW-1185">Reference proteome</keyword>
<dbReference type="EMBL" id="AWFF01000032">
    <property type="protein sequence ID" value="KCZ54991.1"/>
    <property type="molecule type" value="Genomic_DNA"/>
</dbReference>
<dbReference type="NCBIfam" id="NF001136">
    <property type="entry name" value="PRK00142.1-4"/>
    <property type="match status" value="1"/>
</dbReference>
<dbReference type="HAMAP" id="MF_00469">
    <property type="entry name" value="TrhO"/>
    <property type="match status" value="1"/>
</dbReference>
<proteinExistence type="inferred from homology"/>
<dbReference type="InterPro" id="IPR020936">
    <property type="entry name" value="TrhO"/>
</dbReference>
<keyword evidence="1" id="KW-0819">tRNA processing</keyword>
<dbReference type="GO" id="GO:0016705">
    <property type="term" value="F:oxidoreductase activity, acting on paired donors, with incorporation or reduction of molecular oxygen"/>
    <property type="evidence" value="ECO:0007669"/>
    <property type="project" value="UniProtKB-UniRule"/>
</dbReference>
<protein>
    <recommendedName>
        <fullName evidence="1">tRNA uridine(34) hydroxylase</fullName>
        <ecNumber evidence="1">1.14.-.-</ecNumber>
    </recommendedName>
    <alternativeName>
        <fullName evidence="1">tRNA hydroxylation protein O</fullName>
    </alternativeName>
</protein>
<feature type="region of interest" description="Disordered" evidence="2">
    <location>
        <begin position="289"/>
        <end position="330"/>
    </location>
</feature>
<dbReference type="Gene3D" id="3.40.250.10">
    <property type="entry name" value="Rhodanese-like domain"/>
    <property type="match status" value="1"/>
</dbReference>
<dbReference type="Gene3D" id="3.30.70.100">
    <property type="match status" value="1"/>
</dbReference>
<evidence type="ECO:0000256" key="2">
    <source>
        <dbReference type="SAM" id="MobiDB-lite"/>
    </source>
</evidence>
<dbReference type="PATRIC" id="fig|1280946.3.peg.1458"/>
<dbReference type="PANTHER" id="PTHR43268:SF3">
    <property type="entry name" value="RHODANESE-LIKE DOMAIN-CONTAINING PROTEIN 7-RELATED"/>
    <property type="match status" value="1"/>
</dbReference>